<evidence type="ECO:0000256" key="3">
    <source>
        <dbReference type="ARBA" id="ARBA00022763"/>
    </source>
</evidence>
<name>A0A1F5Z3X9_9BACT</name>
<keyword evidence="5 7" id="KW-0862">Zinc</keyword>
<dbReference type="InterPro" id="IPR001719">
    <property type="entry name" value="AP_endonuc_2"/>
</dbReference>
<dbReference type="InterPro" id="IPR036237">
    <property type="entry name" value="Xyl_isomerase-like_sf"/>
</dbReference>
<evidence type="ECO:0000256" key="6">
    <source>
        <dbReference type="ARBA" id="ARBA00023204"/>
    </source>
</evidence>
<comment type="function">
    <text evidence="7">Endonuclease IV plays a role in DNA repair. It cleaves phosphodiester bonds at apurinic or apyrimidinic (AP) sites, generating a 3'-hydroxyl group and a 5'-terminal sugar phosphate.</text>
</comment>
<dbReference type="CDD" id="cd00019">
    <property type="entry name" value="AP2Ec"/>
    <property type="match status" value="1"/>
</dbReference>
<dbReference type="GO" id="GO:0003677">
    <property type="term" value="F:DNA binding"/>
    <property type="evidence" value="ECO:0007669"/>
    <property type="project" value="InterPro"/>
</dbReference>
<keyword evidence="3 7" id="KW-0227">DNA damage</keyword>
<sequence length="263" mass="28858">MSLGAHISIAGGLSRAEEKAMAMGANCMQIFSSSPRDWGLPHLPDYQFKLSPVYFHATYLINLADTGEIGERSKKLLIAELNLASRLGIKGSIVHPGSFKGDPTEEKFAIFLDNIAQVLKNIPKNSCLILENAGNKKIGQDLVELGAITNGISDSRLKFCLDTCHLQATGYDLSIPGKIIDLFDDLIGLGRLELIHVNDSKDPMGSFRDRHENIGEGTIGLQNFKKFINEPRLSQTPFILEVPGFDGQGPDRENLDILKNLVQ</sequence>
<proteinExistence type="inferred from homology"/>
<evidence type="ECO:0000313" key="10">
    <source>
        <dbReference type="Proteomes" id="UP000178681"/>
    </source>
</evidence>
<keyword evidence="7" id="KW-0255">Endonuclease</keyword>
<dbReference type="GO" id="GO:0003906">
    <property type="term" value="F:DNA-(apurinic or apyrimidinic site) endonuclease activity"/>
    <property type="evidence" value="ECO:0007669"/>
    <property type="project" value="TreeGrafter"/>
</dbReference>
<dbReference type="InterPro" id="IPR013022">
    <property type="entry name" value="Xyl_isomerase-like_TIM-brl"/>
</dbReference>
<dbReference type="Proteomes" id="UP000178681">
    <property type="component" value="Unassembled WGS sequence"/>
</dbReference>
<feature type="binding site" evidence="7">
    <location>
        <position position="209"/>
    </location>
    <ligand>
        <name>Zn(2+)</name>
        <dbReference type="ChEBI" id="CHEBI:29105"/>
        <label>3</label>
    </ligand>
</feature>
<keyword evidence="2 7" id="KW-0479">Metal-binding</keyword>
<organism evidence="9 10">
    <name type="scientific">Candidatus Gottesmanbacteria bacterium RIFCSPHIGHO2_01_FULL_42_12</name>
    <dbReference type="NCBI Taxonomy" id="1798377"/>
    <lineage>
        <taxon>Bacteria</taxon>
        <taxon>Candidatus Gottesmaniibacteriota</taxon>
    </lineage>
</organism>
<dbReference type="GO" id="GO:0008833">
    <property type="term" value="F:deoxyribonuclease IV (phage-T4-induced) activity"/>
    <property type="evidence" value="ECO:0007669"/>
    <property type="project" value="UniProtKB-UniRule"/>
</dbReference>
<feature type="binding site" evidence="7">
    <location>
        <position position="165"/>
    </location>
    <ligand>
        <name>Zn(2+)</name>
        <dbReference type="ChEBI" id="CHEBI:29105"/>
        <label>3</label>
    </ligand>
</feature>
<comment type="cofactor">
    <cofactor evidence="7">
        <name>Zn(2+)</name>
        <dbReference type="ChEBI" id="CHEBI:29105"/>
    </cofactor>
    <text evidence="7">Binds 3 Zn(2+) ions.</text>
</comment>
<dbReference type="STRING" id="1798377.A2872_03970"/>
<feature type="domain" description="Xylose isomerase-like TIM barrel" evidence="8">
    <location>
        <begin position="53"/>
        <end position="260"/>
    </location>
</feature>
<keyword evidence="4 7" id="KW-0378">Hydrolase</keyword>
<dbReference type="GO" id="GO:0008081">
    <property type="term" value="F:phosphoric diester hydrolase activity"/>
    <property type="evidence" value="ECO:0007669"/>
    <property type="project" value="TreeGrafter"/>
</dbReference>
<evidence type="ECO:0000256" key="2">
    <source>
        <dbReference type="ARBA" id="ARBA00022723"/>
    </source>
</evidence>
<dbReference type="EMBL" id="MFJG01000013">
    <property type="protein sequence ID" value="OGG07160.1"/>
    <property type="molecule type" value="Genomic_DNA"/>
</dbReference>
<evidence type="ECO:0000256" key="5">
    <source>
        <dbReference type="ARBA" id="ARBA00022833"/>
    </source>
</evidence>
<feature type="binding site" evidence="7">
    <location>
        <position position="95"/>
    </location>
    <ligand>
        <name>Zn(2+)</name>
        <dbReference type="ChEBI" id="CHEBI:29105"/>
        <label>1</label>
    </ligand>
</feature>
<evidence type="ECO:0000256" key="7">
    <source>
        <dbReference type="HAMAP-Rule" id="MF_00152"/>
    </source>
</evidence>
<dbReference type="AlphaFoldDB" id="A0A1F5Z3X9"/>
<dbReference type="EC" id="3.1.21.2" evidence="7"/>
<feature type="binding site" evidence="7">
    <location>
        <position position="56"/>
    </location>
    <ligand>
        <name>Zn(2+)</name>
        <dbReference type="ChEBI" id="CHEBI:29105"/>
        <label>1</label>
    </ligand>
</feature>
<keyword evidence="6 7" id="KW-0234">DNA repair</keyword>
<dbReference type="Gene3D" id="3.20.20.150">
    <property type="entry name" value="Divalent-metal-dependent TIM barrel enzymes"/>
    <property type="match status" value="1"/>
</dbReference>
<comment type="catalytic activity">
    <reaction evidence="7">
        <text>Endonucleolytic cleavage to 5'-phosphooligonucleotide end-products.</text>
        <dbReference type="EC" id="3.1.21.2"/>
    </reaction>
</comment>
<protein>
    <recommendedName>
        <fullName evidence="7">Probable endonuclease 4</fullName>
        <ecNumber evidence="7">3.1.21.2</ecNumber>
    </recommendedName>
    <alternativeName>
        <fullName evidence="7">Endodeoxyribonuclease IV</fullName>
    </alternativeName>
    <alternativeName>
        <fullName evidence="7">Endonuclease IV</fullName>
    </alternativeName>
</protein>
<feature type="binding site" evidence="7">
    <location>
        <position position="211"/>
    </location>
    <ligand>
        <name>Zn(2+)</name>
        <dbReference type="ChEBI" id="CHEBI:29105"/>
        <label>3</label>
    </ligand>
</feature>
<feature type="binding site" evidence="7">
    <location>
        <position position="196"/>
    </location>
    <ligand>
        <name>Zn(2+)</name>
        <dbReference type="ChEBI" id="CHEBI:29105"/>
        <label>2</label>
    </ligand>
</feature>
<evidence type="ECO:0000313" key="9">
    <source>
        <dbReference type="EMBL" id="OGG07160.1"/>
    </source>
</evidence>
<dbReference type="SUPFAM" id="SSF51658">
    <property type="entry name" value="Xylose isomerase-like"/>
    <property type="match status" value="1"/>
</dbReference>
<comment type="caution">
    <text evidence="9">The sequence shown here is derived from an EMBL/GenBank/DDBJ whole genome shotgun (WGS) entry which is preliminary data.</text>
</comment>
<dbReference type="PROSITE" id="PS00731">
    <property type="entry name" value="AP_NUCLEASE_F2_3"/>
    <property type="match status" value="1"/>
</dbReference>
<feature type="binding site" evidence="7">
    <location>
        <position position="162"/>
    </location>
    <ligand>
        <name>Zn(2+)</name>
        <dbReference type="ChEBI" id="CHEBI:29105"/>
        <label>2</label>
    </ligand>
</feature>
<gene>
    <name evidence="7" type="primary">nfo</name>
    <name evidence="9" type="ORF">A2872_03970</name>
</gene>
<feature type="binding site" evidence="7">
    <location>
        <position position="241"/>
    </location>
    <ligand>
        <name>Zn(2+)</name>
        <dbReference type="ChEBI" id="CHEBI:29105"/>
        <label>2</label>
    </ligand>
</feature>
<dbReference type="PROSITE" id="PS51432">
    <property type="entry name" value="AP_NUCLEASE_F2_4"/>
    <property type="match status" value="1"/>
</dbReference>
<evidence type="ECO:0000256" key="4">
    <source>
        <dbReference type="ARBA" id="ARBA00022801"/>
    </source>
</evidence>
<dbReference type="NCBIfam" id="TIGR00587">
    <property type="entry name" value="nfo"/>
    <property type="match status" value="1"/>
</dbReference>
<keyword evidence="7" id="KW-0540">Nuclease</keyword>
<feature type="binding site" evidence="7">
    <location>
        <position position="131"/>
    </location>
    <ligand>
        <name>Zn(2+)</name>
        <dbReference type="ChEBI" id="CHEBI:29105"/>
        <label>1</label>
    </ligand>
</feature>
<dbReference type="InterPro" id="IPR018246">
    <property type="entry name" value="AP_endonuc_F2_Zn_BS"/>
</dbReference>
<dbReference type="PANTHER" id="PTHR21445:SF0">
    <property type="entry name" value="APURINIC-APYRIMIDINIC ENDONUCLEASE"/>
    <property type="match status" value="1"/>
</dbReference>
<dbReference type="HAMAP" id="MF_00152">
    <property type="entry name" value="Nfo"/>
    <property type="match status" value="1"/>
</dbReference>
<dbReference type="PROSITE" id="PS00729">
    <property type="entry name" value="AP_NUCLEASE_F2_1"/>
    <property type="match status" value="1"/>
</dbReference>
<dbReference type="GO" id="GO:0006284">
    <property type="term" value="P:base-excision repair"/>
    <property type="evidence" value="ECO:0007669"/>
    <property type="project" value="TreeGrafter"/>
</dbReference>
<dbReference type="PANTHER" id="PTHR21445">
    <property type="entry name" value="ENDONUCLEASE IV ENDODEOXYRIBONUCLEASE IV"/>
    <property type="match status" value="1"/>
</dbReference>
<dbReference type="GO" id="GO:0008270">
    <property type="term" value="F:zinc ion binding"/>
    <property type="evidence" value="ECO:0007669"/>
    <property type="project" value="UniProtKB-UniRule"/>
</dbReference>
<dbReference type="Pfam" id="PF01261">
    <property type="entry name" value="AP_endonuc_2"/>
    <property type="match status" value="1"/>
</dbReference>
<evidence type="ECO:0000256" key="1">
    <source>
        <dbReference type="ARBA" id="ARBA00005340"/>
    </source>
</evidence>
<evidence type="ECO:0000259" key="8">
    <source>
        <dbReference type="Pfam" id="PF01261"/>
    </source>
</evidence>
<comment type="similarity">
    <text evidence="1 7">Belongs to the AP endonuclease 2 family.</text>
</comment>
<accession>A0A1F5Z3X9</accession>
<dbReference type="SMART" id="SM00518">
    <property type="entry name" value="AP2Ec"/>
    <property type="match status" value="1"/>
</dbReference>
<reference evidence="9 10" key="1">
    <citation type="journal article" date="2016" name="Nat. Commun.">
        <title>Thousands of microbial genomes shed light on interconnected biogeochemical processes in an aquifer system.</title>
        <authorList>
            <person name="Anantharaman K."/>
            <person name="Brown C.T."/>
            <person name="Hug L.A."/>
            <person name="Sharon I."/>
            <person name="Castelle C.J."/>
            <person name="Probst A.J."/>
            <person name="Thomas B.C."/>
            <person name="Singh A."/>
            <person name="Wilkins M.J."/>
            <person name="Karaoz U."/>
            <person name="Brodie E.L."/>
            <person name="Williams K.H."/>
            <person name="Hubbard S.S."/>
            <person name="Banfield J.F."/>
        </authorList>
    </citation>
    <scope>NUCLEOTIDE SEQUENCE [LARGE SCALE GENOMIC DNA]</scope>
</reference>
<feature type="binding site" evidence="7">
    <location>
        <position position="131"/>
    </location>
    <ligand>
        <name>Zn(2+)</name>
        <dbReference type="ChEBI" id="CHEBI:29105"/>
        <label>2</label>
    </ligand>
</feature>